<comment type="caution">
    <text evidence="4">The sequence shown here is derived from an EMBL/GenBank/DDBJ whole genome shotgun (WGS) entry which is preliminary data.</text>
</comment>
<dbReference type="PANTHER" id="PTHR17357:SF0">
    <property type="entry name" value="GANGLIOSIDE GM2 ACTIVATOR"/>
    <property type="match status" value="1"/>
</dbReference>
<dbReference type="InterPro" id="IPR036846">
    <property type="entry name" value="GM2-AP_sf"/>
</dbReference>
<dbReference type="GO" id="GO:0005319">
    <property type="term" value="F:lipid transporter activity"/>
    <property type="evidence" value="ECO:0007669"/>
    <property type="project" value="TreeGrafter"/>
</dbReference>
<dbReference type="Proteomes" id="UP000494165">
    <property type="component" value="Unassembled WGS sequence"/>
</dbReference>
<feature type="signal peptide" evidence="2">
    <location>
        <begin position="1"/>
        <end position="22"/>
    </location>
</feature>
<accession>A0A8S1CRW3</accession>
<dbReference type="EMBL" id="CADEPI010000075">
    <property type="protein sequence ID" value="CAB3372709.1"/>
    <property type="molecule type" value="Genomic_DNA"/>
</dbReference>
<feature type="domain" description="MD-2-related lipid-recognition" evidence="3">
    <location>
        <begin position="44"/>
        <end position="192"/>
    </location>
</feature>
<gene>
    <name evidence="4" type="ORF">CLODIP_2_CD04430</name>
</gene>
<sequence>MYFSKLLGLACLTGILVETVASNDIFPATTEIIRKRFKLRNTSWSSCGSDSDAIQIDSLDIEPGFIHLPGDITVNAQVTVHANITSPIKVTVVAKKKTFLGWITLPCWQQTFGSCTYEDVCSLTPYPDDCPEYFVDNNIPCHCPLTEGVVNVDNLTTTLYMSVPEWLEKGNYMAHVQFSQHDTKLACYEFRFQLA</sequence>
<dbReference type="InterPro" id="IPR003172">
    <property type="entry name" value="ML_dom"/>
</dbReference>
<dbReference type="GO" id="GO:0008047">
    <property type="term" value="F:enzyme activator activity"/>
    <property type="evidence" value="ECO:0007669"/>
    <property type="project" value="InterPro"/>
</dbReference>
<name>A0A8S1CRW3_9INSE</name>
<evidence type="ECO:0000256" key="1">
    <source>
        <dbReference type="ARBA" id="ARBA00022729"/>
    </source>
</evidence>
<dbReference type="AlphaFoldDB" id="A0A8S1CRW3"/>
<dbReference type="PANTHER" id="PTHR17357">
    <property type="entry name" value="GM2 GANGLIOSIDE ACTIVATOR PROTEIN"/>
    <property type="match status" value="1"/>
</dbReference>
<feature type="chain" id="PRO_5035841374" description="MD-2-related lipid-recognition domain-containing protein" evidence="2">
    <location>
        <begin position="23"/>
        <end position="195"/>
    </location>
</feature>
<dbReference type="SUPFAM" id="SSF63707">
    <property type="entry name" value="Ganglioside M2 (gm2) activator"/>
    <property type="match status" value="1"/>
</dbReference>
<proteinExistence type="predicted"/>
<dbReference type="Gene3D" id="2.70.220.10">
    <property type="entry name" value="Ganglioside GM2 activator"/>
    <property type="match status" value="1"/>
</dbReference>
<dbReference type="GO" id="GO:0006689">
    <property type="term" value="P:ganglioside catabolic process"/>
    <property type="evidence" value="ECO:0007669"/>
    <property type="project" value="InterPro"/>
</dbReference>
<evidence type="ECO:0000259" key="3">
    <source>
        <dbReference type="SMART" id="SM00737"/>
    </source>
</evidence>
<evidence type="ECO:0000256" key="2">
    <source>
        <dbReference type="SAM" id="SignalP"/>
    </source>
</evidence>
<dbReference type="Pfam" id="PF02221">
    <property type="entry name" value="E1_DerP2_DerF2"/>
    <property type="match status" value="1"/>
</dbReference>
<dbReference type="InterPro" id="IPR028996">
    <property type="entry name" value="GM2-AP"/>
</dbReference>
<protein>
    <recommendedName>
        <fullName evidence="3">MD-2-related lipid-recognition domain-containing protein</fullName>
    </recommendedName>
</protein>
<evidence type="ECO:0000313" key="5">
    <source>
        <dbReference type="Proteomes" id="UP000494165"/>
    </source>
</evidence>
<dbReference type="GO" id="GO:0009898">
    <property type="term" value="C:cytoplasmic side of plasma membrane"/>
    <property type="evidence" value="ECO:0007669"/>
    <property type="project" value="TreeGrafter"/>
</dbReference>
<organism evidence="4 5">
    <name type="scientific">Cloeon dipterum</name>
    <dbReference type="NCBI Taxonomy" id="197152"/>
    <lineage>
        <taxon>Eukaryota</taxon>
        <taxon>Metazoa</taxon>
        <taxon>Ecdysozoa</taxon>
        <taxon>Arthropoda</taxon>
        <taxon>Hexapoda</taxon>
        <taxon>Insecta</taxon>
        <taxon>Pterygota</taxon>
        <taxon>Palaeoptera</taxon>
        <taxon>Ephemeroptera</taxon>
        <taxon>Pisciforma</taxon>
        <taxon>Baetidae</taxon>
        <taxon>Cloeon</taxon>
    </lineage>
</organism>
<keyword evidence="5" id="KW-1185">Reference proteome</keyword>
<evidence type="ECO:0000313" key="4">
    <source>
        <dbReference type="EMBL" id="CAB3372709.1"/>
    </source>
</evidence>
<dbReference type="OrthoDB" id="6409159at2759"/>
<dbReference type="SMART" id="SM00737">
    <property type="entry name" value="ML"/>
    <property type="match status" value="1"/>
</dbReference>
<keyword evidence="1 2" id="KW-0732">Signal</keyword>
<reference evidence="4 5" key="1">
    <citation type="submission" date="2020-04" db="EMBL/GenBank/DDBJ databases">
        <authorList>
            <person name="Alioto T."/>
            <person name="Alioto T."/>
            <person name="Gomez Garrido J."/>
        </authorList>
    </citation>
    <scope>NUCLEOTIDE SEQUENCE [LARGE SCALE GENOMIC DNA]</scope>
</reference>